<dbReference type="Pfam" id="PF03432">
    <property type="entry name" value="Relaxase"/>
    <property type="match status" value="1"/>
</dbReference>
<reference evidence="5" key="1">
    <citation type="submission" date="2024-06" db="EMBL/GenBank/DDBJ databases">
        <title>Complete genome sequence of Streptococcus sp. KHUD_010.</title>
        <authorList>
            <person name="Lee J.-H."/>
            <person name="Moon J.-H."/>
        </authorList>
    </citation>
    <scope>NUCLEOTIDE SEQUENCE</scope>
    <source>
        <strain evidence="5">KHUD_010</strain>
    </source>
</reference>
<proteinExistence type="predicted"/>
<dbReference type="Pfam" id="PF20874">
    <property type="entry name" value="Relaxase_M"/>
    <property type="match status" value="1"/>
</dbReference>
<accession>A0AAU7PWJ5</accession>
<feature type="coiled-coil region" evidence="1">
    <location>
        <begin position="434"/>
        <end position="461"/>
    </location>
</feature>
<dbReference type="AlphaFoldDB" id="A0AAU7PWJ5"/>
<dbReference type="InterPro" id="IPR005094">
    <property type="entry name" value="Endonuclease_MobA/VirD2"/>
</dbReference>
<dbReference type="Pfam" id="PF11083">
    <property type="entry name" value="Relaxase_C"/>
    <property type="match status" value="1"/>
</dbReference>
<evidence type="ECO:0000259" key="2">
    <source>
        <dbReference type="Pfam" id="PF03432"/>
    </source>
</evidence>
<evidence type="ECO:0000256" key="1">
    <source>
        <dbReference type="SAM" id="Coils"/>
    </source>
</evidence>
<organism evidence="5">
    <name type="scientific">Streptococcus sp. KHUD_010</name>
    <dbReference type="NCBI Taxonomy" id="3157339"/>
    <lineage>
        <taxon>Bacteria</taxon>
        <taxon>Bacillati</taxon>
        <taxon>Bacillota</taxon>
        <taxon>Bacilli</taxon>
        <taxon>Lactobacillales</taxon>
        <taxon>Streptococcaceae</taxon>
        <taxon>Streptococcus</taxon>
    </lineage>
</organism>
<feature type="domain" description="MobA/VirD2-like nuclease" evidence="2">
    <location>
        <begin position="46"/>
        <end position="183"/>
    </location>
</feature>
<protein>
    <submittedName>
        <fullName evidence="5">Relaxase/mobilization nuclease domain-containing protein</fullName>
    </submittedName>
</protein>
<evidence type="ECO:0000259" key="3">
    <source>
        <dbReference type="Pfam" id="PF11083"/>
    </source>
</evidence>
<dbReference type="InterPro" id="IPR048299">
    <property type="entry name" value="LtrB_central"/>
</dbReference>
<evidence type="ECO:0000313" key="5">
    <source>
        <dbReference type="EMBL" id="XBS56726.1"/>
    </source>
</evidence>
<feature type="coiled-coil region" evidence="1">
    <location>
        <begin position="500"/>
        <end position="541"/>
    </location>
</feature>
<dbReference type="EMBL" id="CP157941">
    <property type="protein sequence ID" value="XBS56726.1"/>
    <property type="molecule type" value="Genomic_DNA"/>
</dbReference>
<dbReference type="RefSeq" id="WP_049512549.1">
    <property type="nucleotide sequence ID" value="NZ_CP157941.1"/>
</dbReference>
<dbReference type="InterPro" id="IPR021112">
    <property type="entry name" value="LtrB_C"/>
</dbReference>
<evidence type="ECO:0000259" key="4">
    <source>
        <dbReference type="Pfam" id="PF20874"/>
    </source>
</evidence>
<feature type="domain" description="Group II intron-interrupted relaxase LtrB central" evidence="4">
    <location>
        <begin position="310"/>
        <end position="392"/>
    </location>
</feature>
<keyword evidence="1" id="KW-0175">Coiled coil</keyword>
<gene>
    <name evidence="5" type="ORF">ABKA15_06795</name>
</gene>
<feature type="domain" description="Group II intron-interrupted relaxase LtrB C-terminal" evidence="3">
    <location>
        <begin position="407"/>
        <end position="529"/>
    </location>
</feature>
<sequence length="546" mass="64422">MVVIKVAQIKKLDRLKRALDYITQETKTLRMIDKSTLVGEFDIRLEEENVSLQLVSGHNIITPTNAFDEFVMTKYLAELQSENKELSDLHNEKRVLAHYLIQSFSPEDNLTPEQVHEIGRKTALEFTGGDYQFVVATHIDRGHLHNHIIFNTTNEVTLKKFRWQKRTRNNLKEISDKISDLYGAKIIQSNMKNSHKKYTAWQQANTFKVEIKNRLEFLLKHSTSLEDFKAKAKALDLNVDYSGKFVKYRLTVPLDGKLQERNTRDDILSKRRKYSLENILKRLDQNQVTFDLLEIKNRYQKEEQERSSDFEIKLEVEDWQVKQETSRGIYLEMEFGVNQTGTILIPARQVDKLENGSYEIYLKQKDFFYFINPDQSQDNRFMRGSTVIKQLSKDSGEMIMRKNPNISRMEMLVKEFNFLAANNVTNGDQFQALQARFDQQLKETQEELNNLDQRIGNVNRIISALIVYQERKPEGVTAEKILEQFKIDKTTNPKILNKELQEIQVEREALREHLDLVIKNYTDYKEIKERVEQRERNEEKNQHKTI</sequence>
<name>A0AAU7PWJ5_9STRE</name>